<sequence>DLAGPAAATVVPIVPVGVRAARARTIGSTIAVQTPPAQGAIAPIAVPTPRAPKPPVAVRPPPARG</sequence>
<dbReference type="EMBL" id="KK501989">
    <property type="protein sequence ID" value="KFP19254.1"/>
    <property type="molecule type" value="Genomic_DNA"/>
</dbReference>
<name>A0A091JDY6_EGRGA</name>
<feature type="compositionally biased region" description="Pro residues" evidence="1">
    <location>
        <begin position="49"/>
        <end position="65"/>
    </location>
</feature>
<organism evidence="2 3">
    <name type="scientific">Egretta garzetta</name>
    <name type="common">Little egret</name>
    <dbReference type="NCBI Taxonomy" id="188379"/>
    <lineage>
        <taxon>Eukaryota</taxon>
        <taxon>Metazoa</taxon>
        <taxon>Chordata</taxon>
        <taxon>Craniata</taxon>
        <taxon>Vertebrata</taxon>
        <taxon>Euteleostomi</taxon>
        <taxon>Archelosauria</taxon>
        <taxon>Archosauria</taxon>
        <taxon>Dinosauria</taxon>
        <taxon>Saurischia</taxon>
        <taxon>Theropoda</taxon>
        <taxon>Coelurosauria</taxon>
        <taxon>Aves</taxon>
        <taxon>Neognathae</taxon>
        <taxon>Neoaves</taxon>
        <taxon>Aequornithes</taxon>
        <taxon>Pelecaniformes</taxon>
        <taxon>Ardeidae</taxon>
        <taxon>Egretta</taxon>
    </lineage>
</organism>
<evidence type="ECO:0000313" key="2">
    <source>
        <dbReference type="EMBL" id="KFP19254.1"/>
    </source>
</evidence>
<feature type="non-terminal residue" evidence="2">
    <location>
        <position position="1"/>
    </location>
</feature>
<feature type="region of interest" description="Disordered" evidence="1">
    <location>
        <begin position="43"/>
        <end position="65"/>
    </location>
</feature>
<protein>
    <submittedName>
        <fullName evidence="2">Uncharacterized protein</fullName>
    </submittedName>
</protein>
<gene>
    <name evidence="2" type="ORF">Z169_11587</name>
</gene>
<dbReference type="AlphaFoldDB" id="A0A091JDY6"/>
<feature type="non-terminal residue" evidence="2">
    <location>
        <position position="65"/>
    </location>
</feature>
<proteinExistence type="predicted"/>
<dbReference type="Proteomes" id="UP000053119">
    <property type="component" value="Unassembled WGS sequence"/>
</dbReference>
<evidence type="ECO:0000313" key="3">
    <source>
        <dbReference type="Proteomes" id="UP000053119"/>
    </source>
</evidence>
<accession>A0A091JDY6</accession>
<keyword evidence="3" id="KW-1185">Reference proteome</keyword>
<reference evidence="2 3" key="1">
    <citation type="submission" date="2014-04" db="EMBL/GenBank/DDBJ databases">
        <title>Genome evolution of avian class.</title>
        <authorList>
            <person name="Zhang G."/>
            <person name="Li C."/>
        </authorList>
    </citation>
    <scope>NUCLEOTIDE SEQUENCE [LARGE SCALE GENOMIC DNA]</scope>
    <source>
        <strain evidence="2">BGI_Z169</strain>
    </source>
</reference>
<evidence type="ECO:0000256" key="1">
    <source>
        <dbReference type="SAM" id="MobiDB-lite"/>
    </source>
</evidence>